<protein>
    <submittedName>
        <fullName evidence="2">DUF1992 domain-containing protein</fullName>
    </submittedName>
</protein>
<proteinExistence type="predicted"/>
<evidence type="ECO:0000313" key="2">
    <source>
        <dbReference type="EMBL" id="QWT49704.1"/>
    </source>
</evidence>
<dbReference type="Proteomes" id="UP000683428">
    <property type="component" value="Chromosome"/>
</dbReference>
<dbReference type="KEGG" id="aiq:Azoinq_03580"/>
<dbReference type="PANTHER" id="PTHR39158:SF1">
    <property type="entry name" value="DNAJ HOMOLOG SUBFAMILY C MEMBER 28"/>
    <property type="match status" value="1"/>
</dbReference>
<accession>A0A975SNM7</accession>
<organism evidence="2 3">
    <name type="scientific">Azospira inquinata</name>
    <dbReference type="NCBI Taxonomy" id="2785627"/>
    <lineage>
        <taxon>Bacteria</taxon>
        <taxon>Pseudomonadati</taxon>
        <taxon>Pseudomonadota</taxon>
        <taxon>Betaproteobacteria</taxon>
        <taxon>Rhodocyclales</taxon>
        <taxon>Rhodocyclaceae</taxon>
        <taxon>Azospira</taxon>
    </lineage>
</organism>
<sequence>MFTFVTLAEQRIQEALERGELSDLPGSGEPLDLTEDPLVPEEQRMANRILKNAGFVPPEVGLRREVAELRSQLELLDEGERDRAWKRLCLLMTRLSLLRGEAVNLSLESVYWEQLKQRMAGPVPE</sequence>
<evidence type="ECO:0000259" key="1">
    <source>
        <dbReference type="Pfam" id="PF09350"/>
    </source>
</evidence>
<dbReference type="InterPro" id="IPR018961">
    <property type="entry name" value="DnaJ_homolog_subfam-C_membr-28"/>
</dbReference>
<feature type="domain" description="DnaJ homologue subfamily C member 28 conserved" evidence="1">
    <location>
        <begin position="7"/>
        <end position="73"/>
    </location>
</feature>
<evidence type="ECO:0000313" key="3">
    <source>
        <dbReference type="Proteomes" id="UP000683428"/>
    </source>
</evidence>
<gene>
    <name evidence="2" type="ORF">Azoinq_03580</name>
</gene>
<dbReference type="InterPro" id="IPR052573">
    <property type="entry name" value="DnaJ_C_subfamily_28"/>
</dbReference>
<dbReference type="PANTHER" id="PTHR39158">
    <property type="entry name" value="OS08G0560600 PROTEIN"/>
    <property type="match status" value="1"/>
</dbReference>
<keyword evidence="3" id="KW-1185">Reference proteome</keyword>
<dbReference type="EMBL" id="CP064782">
    <property type="protein sequence ID" value="QWT49704.1"/>
    <property type="molecule type" value="Genomic_DNA"/>
</dbReference>
<dbReference type="AlphaFoldDB" id="A0A975SNM7"/>
<name>A0A975SNM7_9RHOO</name>
<dbReference type="Pfam" id="PF09350">
    <property type="entry name" value="DJC28_CD"/>
    <property type="match status" value="1"/>
</dbReference>
<dbReference type="RefSeq" id="WP_216125953.1">
    <property type="nucleotide sequence ID" value="NZ_CP064782.1"/>
</dbReference>
<reference evidence="2" key="1">
    <citation type="submission" date="2020-11" db="EMBL/GenBank/DDBJ databases">
        <title>Azospira inquinata sp. nov.</title>
        <authorList>
            <person name="Moe W.M."/>
            <person name="Mikes M.C."/>
        </authorList>
    </citation>
    <scope>NUCLEOTIDE SEQUENCE</scope>
    <source>
        <strain evidence="2">Azo-3</strain>
    </source>
</reference>